<accession>A0AA96GJX5</accession>
<dbReference type="Proteomes" id="UP001302494">
    <property type="component" value="Chromosome"/>
</dbReference>
<gene>
    <name evidence="1" type="ORF">PQG83_01025</name>
</gene>
<reference evidence="1 2" key="1">
    <citation type="submission" date="2023-01" db="EMBL/GenBank/DDBJ databases">
        <title>Cultivation and genomic characterization of new, ubiquitous marine nitrite-oxidizing bacteria from the Nitrospirales.</title>
        <authorList>
            <person name="Mueller A.J."/>
            <person name="Daebeler A."/>
            <person name="Herbold C.W."/>
            <person name="Kirkegaard R.H."/>
            <person name="Daims H."/>
        </authorList>
    </citation>
    <scope>NUCLEOTIDE SEQUENCE [LARGE SCALE GENOMIC DNA]</scope>
    <source>
        <strain evidence="1 2">DK</strain>
    </source>
</reference>
<organism evidence="1 2">
    <name type="scientific">Candidatus Nitrospira neomarina</name>
    <dbReference type="NCBI Taxonomy" id="3020899"/>
    <lineage>
        <taxon>Bacteria</taxon>
        <taxon>Pseudomonadati</taxon>
        <taxon>Nitrospirota</taxon>
        <taxon>Nitrospiria</taxon>
        <taxon>Nitrospirales</taxon>
        <taxon>Nitrospiraceae</taxon>
        <taxon>Nitrospira</taxon>
    </lineage>
</organism>
<dbReference type="AlphaFoldDB" id="A0AA96GJX5"/>
<proteinExistence type="predicted"/>
<dbReference type="RefSeq" id="WP_312745726.1">
    <property type="nucleotide sequence ID" value="NZ_CP116968.1"/>
</dbReference>
<keyword evidence="2" id="KW-1185">Reference proteome</keyword>
<dbReference type="EMBL" id="CP116968">
    <property type="protein sequence ID" value="WNM62357.1"/>
    <property type="molecule type" value="Genomic_DNA"/>
</dbReference>
<evidence type="ECO:0000313" key="1">
    <source>
        <dbReference type="EMBL" id="WNM62357.1"/>
    </source>
</evidence>
<name>A0AA96GJX5_9BACT</name>
<evidence type="ECO:0008006" key="3">
    <source>
        <dbReference type="Google" id="ProtNLM"/>
    </source>
</evidence>
<protein>
    <recommendedName>
        <fullName evidence="3">Type II toxin-antitoxin system RelE/ParE family toxin</fullName>
    </recommendedName>
</protein>
<evidence type="ECO:0000313" key="2">
    <source>
        <dbReference type="Proteomes" id="UP001302494"/>
    </source>
</evidence>
<sequence length="93" mass="10584">MRFSFHPEAEAEYDQAVAFYAAKQSGLGLSLADEVLVAVIRILYSIVGHFLLPKYPLLNEKRQTNFFDNSPVCFADLQLDLSSQWTKNLIVLF</sequence>
<dbReference type="KEGG" id="nneo:PQG83_01025"/>